<dbReference type="AlphaFoldDB" id="A0A914MHX8"/>
<name>A0A914MHX8_MELIC</name>
<evidence type="ECO:0000313" key="1">
    <source>
        <dbReference type="Proteomes" id="UP000887563"/>
    </source>
</evidence>
<dbReference type="WBParaSite" id="Minc3s01779g26231">
    <property type="protein sequence ID" value="Minc3s01779g26231"/>
    <property type="gene ID" value="Minc3s01779g26231"/>
</dbReference>
<protein>
    <submittedName>
        <fullName evidence="2">Uncharacterized protein</fullName>
    </submittedName>
</protein>
<sequence>MPTQNFNQIIFRIQNLIENGVYEFHLQRRPLHQLHNILDIFPFLLVLRAVPVVQGIQAGHHCLEVLGGLADPLDRVALHLHLIQVIQAGQVVQEAQHLLKIILWTGYDWLRLCWCSWFSRWSRLSRWTGRSRRSFRPRFSIWRILPLLTRLSRCSSITRWTCRAWGSGRTCWARLTWRL</sequence>
<organism evidence="1 2">
    <name type="scientific">Meloidogyne incognita</name>
    <name type="common">Southern root-knot nematode worm</name>
    <name type="synonym">Oxyuris incognita</name>
    <dbReference type="NCBI Taxonomy" id="6306"/>
    <lineage>
        <taxon>Eukaryota</taxon>
        <taxon>Metazoa</taxon>
        <taxon>Ecdysozoa</taxon>
        <taxon>Nematoda</taxon>
        <taxon>Chromadorea</taxon>
        <taxon>Rhabditida</taxon>
        <taxon>Tylenchina</taxon>
        <taxon>Tylenchomorpha</taxon>
        <taxon>Tylenchoidea</taxon>
        <taxon>Meloidogynidae</taxon>
        <taxon>Meloidogyninae</taxon>
        <taxon>Meloidogyne</taxon>
        <taxon>Meloidogyne incognita group</taxon>
    </lineage>
</organism>
<accession>A0A914MHX8</accession>
<keyword evidence="1" id="KW-1185">Reference proteome</keyword>
<proteinExistence type="predicted"/>
<evidence type="ECO:0000313" key="2">
    <source>
        <dbReference type="WBParaSite" id="Minc3s01779g26231"/>
    </source>
</evidence>
<dbReference type="Proteomes" id="UP000887563">
    <property type="component" value="Unplaced"/>
</dbReference>
<reference evidence="2" key="1">
    <citation type="submission" date="2022-11" db="UniProtKB">
        <authorList>
            <consortium name="WormBaseParasite"/>
        </authorList>
    </citation>
    <scope>IDENTIFICATION</scope>
</reference>